<sequence length="59" mass="6413">MSLSQALRTARGAWDGEVIDYKLCTFDGALAYDLTLLNDDGRVARVRVEAVSGKLVGVR</sequence>
<evidence type="ECO:0000259" key="1">
    <source>
        <dbReference type="Pfam" id="PF03413"/>
    </source>
</evidence>
<dbReference type="Pfam" id="PF03413">
    <property type="entry name" value="PepSY"/>
    <property type="match status" value="1"/>
</dbReference>
<organism evidence="2 3">
    <name type="scientific">Chenggangzhangella methanolivorans</name>
    <dbReference type="NCBI Taxonomy" id="1437009"/>
    <lineage>
        <taxon>Bacteria</taxon>
        <taxon>Pseudomonadati</taxon>
        <taxon>Pseudomonadota</taxon>
        <taxon>Alphaproteobacteria</taxon>
        <taxon>Hyphomicrobiales</taxon>
        <taxon>Methylopilaceae</taxon>
        <taxon>Chenggangzhangella</taxon>
    </lineage>
</organism>
<dbReference type="KEGG" id="cmet:K6K41_03535"/>
<protein>
    <recommendedName>
        <fullName evidence="1">PepSY domain-containing protein</fullName>
    </recommendedName>
</protein>
<dbReference type="AlphaFoldDB" id="A0A9E6RBE8"/>
<name>A0A9E6RBE8_9HYPH</name>
<dbReference type="InterPro" id="IPR025711">
    <property type="entry name" value="PepSY"/>
</dbReference>
<gene>
    <name evidence="2" type="ORF">K6K41_03535</name>
</gene>
<dbReference type="Proteomes" id="UP000825701">
    <property type="component" value="Chromosome"/>
</dbReference>
<reference evidence="2" key="1">
    <citation type="submission" date="2021-08" db="EMBL/GenBank/DDBJ databases">
        <authorList>
            <person name="Zhang H."/>
            <person name="Xu M."/>
            <person name="Yu Z."/>
            <person name="Yang L."/>
            <person name="Cai Y."/>
        </authorList>
    </citation>
    <scope>NUCLEOTIDE SEQUENCE</scope>
    <source>
        <strain evidence="2">CHL1</strain>
    </source>
</reference>
<evidence type="ECO:0000313" key="3">
    <source>
        <dbReference type="Proteomes" id="UP000825701"/>
    </source>
</evidence>
<dbReference type="Gene3D" id="3.10.450.40">
    <property type="match status" value="1"/>
</dbReference>
<evidence type="ECO:0000313" key="2">
    <source>
        <dbReference type="EMBL" id="QZO00765.1"/>
    </source>
</evidence>
<dbReference type="EMBL" id="CP081869">
    <property type="protein sequence ID" value="QZO00765.1"/>
    <property type="molecule type" value="Genomic_DNA"/>
</dbReference>
<dbReference type="RefSeq" id="WP_261403950.1">
    <property type="nucleotide sequence ID" value="NZ_CP081869.1"/>
</dbReference>
<keyword evidence="3" id="KW-1185">Reference proteome</keyword>
<accession>A0A9E6RBE8</accession>
<proteinExistence type="predicted"/>
<feature type="domain" description="PepSY" evidence="1">
    <location>
        <begin position="2"/>
        <end position="58"/>
    </location>
</feature>